<dbReference type="EMBL" id="ML975162">
    <property type="protein sequence ID" value="KAF1811374.1"/>
    <property type="molecule type" value="Genomic_DNA"/>
</dbReference>
<reference evidence="4" key="2">
    <citation type="submission" date="2020-04" db="EMBL/GenBank/DDBJ databases">
        <authorList>
            <consortium name="NCBI Genome Project"/>
        </authorList>
    </citation>
    <scope>NUCLEOTIDE SEQUENCE</scope>
    <source>
        <strain evidence="4">CBS 781.70</strain>
    </source>
</reference>
<reference evidence="2 4" key="1">
    <citation type="submission" date="2020-01" db="EMBL/GenBank/DDBJ databases">
        <authorList>
            <consortium name="DOE Joint Genome Institute"/>
            <person name="Haridas S."/>
            <person name="Albert R."/>
            <person name="Binder M."/>
            <person name="Bloem J."/>
            <person name="Labutti K."/>
            <person name="Salamov A."/>
            <person name="Andreopoulos B."/>
            <person name="Baker S.E."/>
            <person name="Barry K."/>
            <person name="Bills G."/>
            <person name="Bluhm B.H."/>
            <person name="Cannon C."/>
            <person name="Castanera R."/>
            <person name="Culley D.E."/>
            <person name="Daum C."/>
            <person name="Ezra D."/>
            <person name="Gonzalez J.B."/>
            <person name="Henrissat B."/>
            <person name="Kuo A."/>
            <person name="Liang C."/>
            <person name="Lipzen A."/>
            <person name="Lutzoni F."/>
            <person name="Magnuson J."/>
            <person name="Mondo S."/>
            <person name="Nolan M."/>
            <person name="Ohm R."/>
            <person name="Pangilinan J."/>
            <person name="Park H.-J."/>
            <person name="Ramirez L."/>
            <person name="Alfaro M."/>
            <person name="Sun H."/>
            <person name="Tritt A."/>
            <person name="Yoshinaga Y."/>
            <person name="Zwiers L.-H."/>
            <person name="Turgeon B.G."/>
            <person name="Goodwin S.B."/>
            <person name="Spatafora J.W."/>
            <person name="Crous P.W."/>
            <person name="Grigoriev I.V."/>
        </authorList>
    </citation>
    <scope>NUCLEOTIDE SEQUENCE</scope>
    <source>
        <strain evidence="2 4">CBS 781.70</strain>
    </source>
</reference>
<feature type="region of interest" description="Disordered" evidence="1">
    <location>
        <begin position="27"/>
        <end position="55"/>
    </location>
</feature>
<reference evidence="4" key="3">
    <citation type="submission" date="2025-04" db="UniProtKB">
        <authorList>
            <consortium name="RefSeq"/>
        </authorList>
    </citation>
    <scope>IDENTIFICATION</scope>
    <source>
        <strain evidence="4">CBS 781.70</strain>
    </source>
</reference>
<dbReference type="Proteomes" id="UP000504638">
    <property type="component" value="Unplaced"/>
</dbReference>
<evidence type="ECO:0000313" key="2">
    <source>
        <dbReference type="EMBL" id="KAF1811374.1"/>
    </source>
</evidence>
<feature type="compositionally biased region" description="Basic and acidic residues" evidence="1">
    <location>
        <begin position="77"/>
        <end position="88"/>
    </location>
</feature>
<accession>A0A6G1FZZ4</accession>
<organism evidence="2">
    <name type="scientific">Eremomyces bilateralis CBS 781.70</name>
    <dbReference type="NCBI Taxonomy" id="1392243"/>
    <lineage>
        <taxon>Eukaryota</taxon>
        <taxon>Fungi</taxon>
        <taxon>Dikarya</taxon>
        <taxon>Ascomycota</taxon>
        <taxon>Pezizomycotina</taxon>
        <taxon>Dothideomycetes</taxon>
        <taxon>Dothideomycetes incertae sedis</taxon>
        <taxon>Eremomycetales</taxon>
        <taxon>Eremomycetaceae</taxon>
        <taxon>Eremomyces</taxon>
    </lineage>
</organism>
<evidence type="ECO:0000313" key="4">
    <source>
        <dbReference type="RefSeq" id="XP_033533005.1"/>
    </source>
</evidence>
<feature type="compositionally biased region" description="Low complexity" evidence="1">
    <location>
        <begin position="29"/>
        <end position="41"/>
    </location>
</feature>
<feature type="compositionally biased region" description="Basic and acidic residues" evidence="1">
    <location>
        <begin position="44"/>
        <end position="55"/>
    </location>
</feature>
<feature type="region of interest" description="Disordered" evidence="1">
    <location>
        <begin position="77"/>
        <end position="97"/>
    </location>
</feature>
<sequence length="97" mass="10278">MRVAEILSDLTSLRACDPSAALALVSTRPSPSSVLPSKNSSIEAPEHAEGGNGDLRRAKELAELHAALKGAQRKELVGPVREEAERVGRRALGVAQR</sequence>
<dbReference type="GeneID" id="54422504"/>
<keyword evidence="3" id="KW-1185">Reference proteome</keyword>
<evidence type="ECO:0000313" key="3">
    <source>
        <dbReference type="Proteomes" id="UP000504638"/>
    </source>
</evidence>
<dbReference type="RefSeq" id="XP_033533005.1">
    <property type="nucleotide sequence ID" value="XM_033681934.1"/>
</dbReference>
<evidence type="ECO:0000256" key="1">
    <source>
        <dbReference type="SAM" id="MobiDB-lite"/>
    </source>
</evidence>
<name>A0A6G1FZZ4_9PEZI</name>
<proteinExistence type="predicted"/>
<dbReference type="AlphaFoldDB" id="A0A6G1FZZ4"/>
<gene>
    <name evidence="2 4" type="ORF">P152DRAFT_483246</name>
</gene>
<protein>
    <submittedName>
        <fullName evidence="2 4">Uncharacterized protein</fullName>
    </submittedName>
</protein>